<evidence type="ECO:0000313" key="1">
    <source>
        <dbReference type="EMBL" id="KAA6402558.1"/>
    </source>
</evidence>
<dbReference type="AlphaFoldDB" id="A0A5J4X5V1"/>
<comment type="caution">
    <text evidence="1">The sequence shown here is derived from an EMBL/GenBank/DDBJ whole genome shotgun (WGS) entry which is preliminary data.</text>
</comment>
<sequence length="278" mass="31635">MIPDQQQGREGKIAFFTWEDYIDLCSAKITKKNLLDGAGDINGSIVYWNGIVKQKTDKILTVTMKINGEDLSEYDINLNAPLAIQNSYGSEIQVGKQLKFVANINIRGVKPLTLPSQTGELVYNLANKDIKERADLTLTFGIFASYLLEGEQSSPDIYFNDLFKGRKVSLIGLIIGVEKLPKIEETPAFAYINFSPYQRKGDDAKYNQEEVVLKLEDIEDETNSKILMRCEEAVKSQNFKRVYEFICQFEERGDLQKQKTSHLLKIIEMSYPLPVPKK</sequence>
<proteinExistence type="predicted"/>
<gene>
    <name evidence="1" type="ORF">EZS28_001909</name>
</gene>
<reference evidence="1 2" key="1">
    <citation type="submission" date="2019-03" db="EMBL/GenBank/DDBJ databases">
        <title>Single cell metagenomics reveals metabolic interactions within the superorganism composed of flagellate Streblomastix strix and complex community of Bacteroidetes bacteria on its surface.</title>
        <authorList>
            <person name="Treitli S.C."/>
            <person name="Kolisko M."/>
            <person name="Husnik F."/>
            <person name="Keeling P."/>
            <person name="Hampl V."/>
        </authorList>
    </citation>
    <scope>NUCLEOTIDE SEQUENCE [LARGE SCALE GENOMIC DNA]</scope>
    <source>
        <strain evidence="1">ST1C</strain>
    </source>
</reference>
<dbReference type="EMBL" id="SNRW01000216">
    <property type="protein sequence ID" value="KAA6402558.1"/>
    <property type="molecule type" value="Genomic_DNA"/>
</dbReference>
<protein>
    <submittedName>
        <fullName evidence="1">Uncharacterized protein</fullName>
    </submittedName>
</protein>
<name>A0A5J4X5V1_9EUKA</name>
<evidence type="ECO:0000313" key="2">
    <source>
        <dbReference type="Proteomes" id="UP000324800"/>
    </source>
</evidence>
<accession>A0A5J4X5V1</accession>
<dbReference type="Proteomes" id="UP000324800">
    <property type="component" value="Unassembled WGS sequence"/>
</dbReference>
<organism evidence="1 2">
    <name type="scientific">Streblomastix strix</name>
    <dbReference type="NCBI Taxonomy" id="222440"/>
    <lineage>
        <taxon>Eukaryota</taxon>
        <taxon>Metamonada</taxon>
        <taxon>Preaxostyla</taxon>
        <taxon>Oxymonadida</taxon>
        <taxon>Streblomastigidae</taxon>
        <taxon>Streblomastix</taxon>
    </lineage>
</organism>